<dbReference type="KEGG" id="rtn:A6122_2804"/>
<proteinExistence type="predicted"/>
<keyword evidence="2" id="KW-1185">Reference proteome</keyword>
<name>A0A160KVV2_9MICO</name>
<dbReference type="EMBL" id="CP015515">
    <property type="protein sequence ID" value="AND17913.1"/>
    <property type="molecule type" value="Genomic_DNA"/>
</dbReference>
<dbReference type="AlphaFoldDB" id="A0A160KVV2"/>
<evidence type="ECO:0000313" key="1">
    <source>
        <dbReference type="EMBL" id="AND17913.1"/>
    </source>
</evidence>
<reference evidence="1 2" key="1">
    <citation type="submission" date="2016-05" db="EMBL/GenBank/DDBJ databases">
        <title>Complete genome sequence of Rathayibacter tritici NCPPB 1953.</title>
        <authorList>
            <person name="Park J."/>
            <person name="Lee H.-H."/>
            <person name="Lee S.-W."/>
            <person name="Seo Y.-S."/>
        </authorList>
    </citation>
    <scope>NUCLEOTIDE SEQUENCE [LARGE SCALE GENOMIC DNA]</scope>
    <source>
        <strain evidence="1 2">NCPPB 1953</strain>
    </source>
</reference>
<sequence>MVRFIGVVLGVGVGRFSWRRRKLIPSLGRGARQRPGSFLCFRYEVPCRQALETRVLRRAGAGWCIAGAVVSALQTATLGSLDPRPVAVLDLPLFVGASALAAAGVRWAAFTATGWTLLVAGGLTSWGTLTGEAGWGVVVERVMPQIPALRPVTRSIYKVTKQLSAEIPARAHTPQ</sequence>
<accession>A0A160KVV2</accession>
<evidence type="ECO:0000313" key="2">
    <source>
        <dbReference type="Proteomes" id="UP000077071"/>
    </source>
</evidence>
<dbReference type="PATRIC" id="fig|33888.3.peg.3150"/>
<dbReference type="Proteomes" id="UP000077071">
    <property type="component" value="Chromosome"/>
</dbReference>
<protein>
    <submittedName>
        <fullName evidence="1">Uncharacterized protein</fullName>
    </submittedName>
</protein>
<gene>
    <name evidence="1" type="ORF">A6122_2804</name>
</gene>
<organism evidence="1 2">
    <name type="scientific">Rathayibacter tritici</name>
    <dbReference type="NCBI Taxonomy" id="33888"/>
    <lineage>
        <taxon>Bacteria</taxon>
        <taxon>Bacillati</taxon>
        <taxon>Actinomycetota</taxon>
        <taxon>Actinomycetes</taxon>
        <taxon>Micrococcales</taxon>
        <taxon>Microbacteriaceae</taxon>
        <taxon>Rathayibacter</taxon>
    </lineage>
</organism>